<dbReference type="OrthoDB" id="9129225at2"/>
<proteinExistence type="predicted"/>
<dbReference type="InterPro" id="IPR003779">
    <property type="entry name" value="CMD-like"/>
</dbReference>
<evidence type="ECO:0000313" key="2">
    <source>
        <dbReference type="EMBL" id="PXW63335.1"/>
    </source>
</evidence>
<accession>A0A2V3UGJ6</accession>
<dbReference type="AlphaFoldDB" id="A0A2V3UGJ6"/>
<dbReference type="EMBL" id="QJJK01000002">
    <property type="protein sequence ID" value="PXW63335.1"/>
    <property type="molecule type" value="Genomic_DNA"/>
</dbReference>
<dbReference type="Gene3D" id="1.20.1290.10">
    <property type="entry name" value="AhpD-like"/>
    <property type="match status" value="1"/>
</dbReference>
<feature type="domain" description="Carboxymuconolactone decarboxylase-like" evidence="1">
    <location>
        <begin position="41"/>
        <end position="111"/>
    </location>
</feature>
<dbReference type="SUPFAM" id="SSF69118">
    <property type="entry name" value="AhpD-like"/>
    <property type="match status" value="1"/>
</dbReference>
<dbReference type="InterPro" id="IPR029032">
    <property type="entry name" value="AhpD-like"/>
</dbReference>
<keyword evidence="3" id="KW-1185">Reference proteome</keyword>
<protein>
    <submittedName>
        <fullName evidence="2">4-carboxymuconolactone decarboxylase</fullName>
    </submittedName>
</protein>
<dbReference type="PANTHER" id="PTHR34846">
    <property type="entry name" value="4-CARBOXYMUCONOLACTONE DECARBOXYLASE FAMILY PROTEIN (AFU_ORTHOLOGUE AFUA_6G11590)"/>
    <property type="match status" value="1"/>
</dbReference>
<organism evidence="2 3">
    <name type="scientific">Chelatococcus asaccharovorans</name>
    <dbReference type="NCBI Taxonomy" id="28210"/>
    <lineage>
        <taxon>Bacteria</taxon>
        <taxon>Pseudomonadati</taxon>
        <taxon>Pseudomonadota</taxon>
        <taxon>Alphaproteobacteria</taxon>
        <taxon>Hyphomicrobiales</taxon>
        <taxon>Chelatococcaceae</taxon>
        <taxon>Chelatococcus</taxon>
    </lineage>
</organism>
<evidence type="ECO:0000259" key="1">
    <source>
        <dbReference type="Pfam" id="PF02627"/>
    </source>
</evidence>
<dbReference type="Pfam" id="PF02627">
    <property type="entry name" value="CMD"/>
    <property type="match status" value="1"/>
</dbReference>
<comment type="caution">
    <text evidence="2">The sequence shown here is derived from an EMBL/GenBank/DDBJ whole genome shotgun (WGS) entry which is preliminary data.</text>
</comment>
<gene>
    <name evidence="2" type="ORF">C7450_102250</name>
</gene>
<dbReference type="Proteomes" id="UP000248021">
    <property type="component" value="Unassembled WGS sequence"/>
</dbReference>
<dbReference type="GO" id="GO:0051920">
    <property type="term" value="F:peroxiredoxin activity"/>
    <property type="evidence" value="ECO:0007669"/>
    <property type="project" value="InterPro"/>
</dbReference>
<dbReference type="PANTHER" id="PTHR34846:SF11">
    <property type="entry name" value="4-CARBOXYMUCONOLACTONE DECARBOXYLASE FAMILY PROTEIN (AFU_ORTHOLOGUE AFUA_6G11590)"/>
    <property type="match status" value="1"/>
</dbReference>
<dbReference type="RefSeq" id="WP_110373483.1">
    <property type="nucleotide sequence ID" value="NZ_CAKNFM010000002.1"/>
</dbReference>
<reference evidence="2 3" key="1">
    <citation type="submission" date="2018-05" db="EMBL/GenBank/DDBJ databases">
        <title>Genomic Encyclopedia of Type Strains, Phase IV (KMG-IV): sequencing the most valuable type-strain genomes for metagenomic binning, comparative biology and taxonomic classification.</title>
        <authorList>
            <person name="Goeker M."/>
        </authorList>
    </citation>
    <scope>NUCLEOTIDE SEQUENCE [LARGE SCALE GENOMIC DNA]</scope>
    <source>
        <strain evidence="2 3">DSM 6462</strain>
    </source>
</reference>
<sequence length="176" mass="18347">MLIGVRDIAEMTPAQRAVHDAIASGPRAGVPLPFLAMLDVPDLAHAIQSVGAAIRFSGALPAPWREVAILATAAAFGSGYEWDYHLPIARDLGVAEATISAAASGRPEDAATREDHAIIALCRDAVLNSKVDQDRLKELVGYVGAAAASELVAIAGYYQLLALFLAAGALDHPVQL</sequence>
<name>A0A2V3UGJ6_9HYPH</name>
<evidence type="ECO:0000313" key="3">
    <source>
        <dbReference type="Proteomes" id="UP000248021"/>
    </source>
</evidence>